<comment type="caution">
    <text evidence="2">The sequence shown here is derived from an EMBL/GenBank/DDBJ whole genome shotgun (WGS) entry which is preliminary data.</text>
</comment>
<proteinExistence type="predicted"/>
<protein>
    <submittedName>
        <fullName evidence="2">Uncharacterized protein</fullName>
    </submittedName>
</protein>
<gene>
    <name evidence="2" type="ORF">SEMRO_1733_G294230.1</name>
</gene>
<accession>A0A9N8ERE6</accession>
<dbReference type="EMBL" id="CAICTM010001731">
    <property type="protein sequence ID" value="CAB9525827.1"/>
    <property type="molecule type" value="Genomic_DNA"/>
</dbReference>
<evidence type="ECO:0000313" key="3">
    <source>
        <dbReference type="Proteomes" id="UP001153069"/>
    </source>
</evidence>
<feature type="region of interest" description="Disordered" evidence="1">
    <location>
        <begin position="172"/>
        <end position="191"/>
    </location>
</feature>
<evidence type="ECO:0000256" key="1">
    <source>
        <dbReference type="SAM" id="MobiDB-lite"/>
    </source>
</evidence>
<name>A0A9N8ERE6_9STRA</name>
<feature type="region of interest" description="Disordered" evidence="1">
    <location>
        <begin position="1"/>
        <end position="21"/>
    </location>
</feature>
<feature type="compositionally biased region" description="Polar residues" evidence="1">
    <location>
        <begin position="10"/>
        <end position="21"/>
    </location>
</feature>
<sequence length="204" mass="21445">MRPQPKRMGSNRNMMTTMQPPKNKLQSLADDFVRSSIVTALQQQGGASGVVSRNIIPVAPAADPVSNLLAAAGVAHPGALGRMPPARTVSAKGIGGHVAAASPLPPKQQQQQTPKLTSTMIRAKLLSASSRNLATRRSFDQTESTVDSEIDEVAAAAGVNLRKVQSLGELSVSSTSTQENMNKLATSQRQLSSAGLARLRATLR</sequence>
<dbReference type="Proteomes" id="UP001153069">
    <property type="component" value="Unassembled WGS sequence"/>
</dbReference>
<dbReference type="AlphaFoldDB" id="A0A9N8ERE6"/>
<keyword evidence="3" id="KW-1185">Reference proteome</keyword>
<reference evidence="2" key="1">
    <citation type="submission" date="2020-06" db="EMBL/GenBank/DDBJ databases">
        <authorList>
            <consortium name="Plant Systems Biology data submission"/>
        </authorList>
    </citation>
    <scope>NUCLEOTIDE SEQUENCE</scope>
    <source>
        <strain evidence="2">D6</strain>
    </source>
</reference>
<evidence type="ECO:0000313" key="2">
    <source>
        <dbReference type="EMBL" id="CAB9525827.1"/>
    </source>
</evidence>
<organism evidence="2 3">
    <name type="scientific">Seminavis robusta</name>
    <dbReference type="NCBI Taxonomy" id="568900"/>
    <lineage>
        <taxon>Eukaryota</taxon>
        <taxon>Sar</taxon>
        <taxon>Stramenopiles</taxon>
        <taxon>Ochrophyta</taxon>
        <taxon>Bacillariophyta</taxon>
        <taxon>Bacillariophyceae</taxon>
        <taxon>Bacillariophycidae</taxon>
        <taxon>Naviculales</taxon>
        <taxon>Naviculaceae</taxon>
        <taxon>Seminavis</taxon>
    </lineage>
</organism>